<dbReference type="EMBL" id="LAYJ01000112">
    <property type="protein sequence ID" value="KKI50272.1"/>
    <property type="molecule type" value="Genomic_DNA"/>
</dbReference>
<keyword evidence="1" id="KW-0812">Transmembrane</keyword>
<protein>
    <submittedName>
        <fullName evidence="2">Uncharacterized protein</fullName>
    </submittedName>
</protein>
<reference evidence="2 3" key="1">
    <citation type="submission" date="2015-04" db="EMBL/GenBank/DDBJ databases">
        <title>Draft genome sequence of bacteremic isolate Catabacter hongkongensis type strain HKU16T.</title>
        <authorList>
            <person name="Lau S.K."/>
            <person name="Teng J.L."/>
            <person name="Huang Y."/>
            <person name="Curreem S.O."/>
            <person name="Tsui S.K."/>
            <person name="Woo P.C."/>
        </authorList>
    </citation>
    <scope>NUCLEOTIDE SEQUENCE [LARGE SCALE GENOMIC DNA]</scope>
    <source>
        <strain evidence="2 3">HKU16</strain>
    </source>
</reference>
<dbReference type="AlphaFoldDB" id="A0A0M2NIK5"/>
<name>A0A0M2NIK5_9FIRM</name>
<evidence type="ECO:0000313" key="3">
    <source>
        <dbReference type="Proteomes" id="UP000034076"/>
    </source>
</evidence>
<proteinExistence type="predicted"/>
<keyword evidence="1" id="KW-0472">Membrane</keyword>
<dbReference type="Proteomes" id="UP000034076">
    <property type="component" value="Unassembled WGS sequence"/>
</dbReference>
<keyword evidence="3" id="KW-1185">Reference proteome</keyword>
<sequence>METAKRVRVLRDVRRILSAAAIILVAVGVWLWSYVGEVPAQSYLLWIIALIVIAISSGVRMGMVRERTRIERGREQNRKKYLTMTDKLDQKRKGRGRC</sequence>
<evidence type="ECO:0000313" key="2">
    <source>
        <dbReference type="EMBL" id="KKI50272.1"/>
    </source>
</evidence>
<dbReference type="STRING" id="270498.CHK_2335"/>
<evidence type="ECO:0000256" key="1">
    <source>
        <dbReference type="SAM" id="Phobius"/>
    </source>
</evidence>
<feature type="transmembrane region" description="Helical" evidence="1">
    <location>
        <begin position="12"/>
        <end position="32"/>
    </location>
</feature>
<dbReference type="RefSeq" id="WP_046444138.1">
    <property type="nucleotide sequence ID" value="NZ_LAYJ01000112.1"/>
</dbReference>
<feature type="transmembrane region" description="Helical" evidence="1">
    <location>
        <begin position="44"/>
        <end position="64"/>
    </location>
</feature>
<accession>A0A0M2NIK5</accession>
<gene>
    <name evidence="2" type="ORF">CHK_2335</name>
</gene>
<comment type="caution">
    <text evidence="2">The sequence shown here is derived from an EMBL/GenBank/DDBJ whole genome shotgun (WGS) entry which is preliminary data.</text>
</comment>
<organism evidence="2 3">
    <name type="scientific">Christensenella hongkongensis</name>
    <dbReference type="NCBI Taxonomy" id="270498"/>
    <lineage>
        <taxon>Bacteria</taxon>
        <taxon>Bacillati</taxon>
        <taxon>Bacillota</taxon>
        <taxon>Clostridia</taxon>
        <taxon>Christensenellales</taxon>
        <taxon>Christensenellaceae</taxon>
        <taxon>Christensenella</taxon>
    </lineage>
</organism>
<keyword evidence="1" id="KW-1133">Transmembrane helix</keyword>